<name>A0A482W8Y1_ASBVE</name>
<dbReference type="InterPro" id="IPR014768">
    <property type="entry name" value="GBD/FH3_dom"/>
</dbReference>
<dbReference type="Gene3D" id="1.25.10.10">
    <property type="entry name" value="Leucine-rich Repeat Variant"/>
    <property type="match status" value="1"/>
</dbReference>
<dbReference type="PROSITE" id="PS51232">
    <property type="entry name" value="GBD_FH3"/>
    <property type="match status" value="1"/>
</dbReference>
<gene>
    <name evidence="4" type="ORF">BDFB_004647</name>
</gene>
<dbReference type="AlphaFoldDB" id="A0A482W8Y1"/>
<evidence type="ECO:0000313" key="4">
    <source>
        <dbReference type="EMBL" id="RZC41257.1"/>
    </source>
</evidence>
<dbReference type="GO" id="GO:0030866">
    <property type="term" value="P:cortical actin cytoskeleton organization"/>
    <property type="evidence" value="ECO:0007669"/>
    <property type="project" value="TreeGrafter"/>
</dbReference>
<dbReference type="InterPro" id="IPR010472">
    <property type="entry name" value="FH3_dom"/>
</dbReference>
<feature type="coiled-coil region" evidence="1">
    <location>
        <begin position="264"/>
        <end position="291"/>
    </location>
</feature>
<dbReference type="InterPro" id="IPR043592">
    <property type="entry name" value="FMNL_animal"/>
</dbReference>
<organism evidence="4 5">
    <name type="scientific">Asbolus verrucosus</name>
    <name type="common">Desert ironclad beetle</name>
    <dbReference type="NCBI Taxonomy" id="1661398"/>
    <lineage>
        <taxon>Eukaryota</taxon>
        <taxon>Metazoa</taxon>
        <taxon>Ecdysozoa</taxon>
        <taxon>Arthropoda</taxon>
        <taxon>Hexapoda</taxon>
        <taxon>Insecta</taxon>
        <taxon>Pterygota</taxon>
        <taxon>Neoptera</taxon>
        <taxon>Endopterygota</taxon>
        <taxon>Coleoptera</taxon>
        <taxon>Polyphaga</taxon>
        <taxon>Cucujiformia</taxon>
        <taxon>Tenebrionidae</taxon>
        <taxon>Pimeliinae</taxon>
        <taxon>Asbolus</taxon>
    </lineage>
</organism>
<dbReference type="SUPFAM" id="SSF48371">
    <property type="entry name" value="ARM repeat"/>
    <property type="match status" value="1"/>
</dbReference>
<dbReference type="GO" id="GO:0005829">
    <property type="term" value="C:cytosol"/>
    <property type="evidence" value="ECO:0007669"/>
    <property type="project" value="TreeGrafter"/>
</dbReference>
<feature type="region of interest" description="Disordered" evidence="2">
    <location>
        <begin position="184"/>
        <end position="227"/>
    </location>
</feature>
<dbReference type="GO" id="GO:0051015">
    <property type="term" value="F:actin filament binding"/>
    <property type="evidence" value="ECO:0007669"/>
    <property type="project" value="TreeGrafter"/>
</dbReference>
<dbReference type="PANTHER" id="PTHR45857:SF9">
    <property type="entry name" value="MULTIPLE WING HAIRS, ISOFORM C"/>
    <property type="match status" value="1"/>
</dbReference>
<dbReference type="SMART" id="SM01139">
    <property type="entry name" value="Drf_FH3"/>
    <property type="match status" value="1"/>
</dbReference>
<accession>A0A482W8Y1</accession>
<dbReference type="STRING" id="1661398.A0A482W8Y1"/>
<dbReference type="EMBL" id="QDEB01018910">
    <property type="protein sequence ID" value="RZC41257.1"/>
    <property type="molecule type" value="Genomic_DNA"/>
</dbReference>
<dbReference type="Pfam" id="PF06367">
    <property type="entry name" value="Drf_FH3"/>
    <property type="match status" value="1"/>
</dbReference>
<dbReference type="GO" id="GO:0016477">
    <property type="term" value="P:cell migration"/>
    <property type="evidence" value="ECO:0007669"/>
    <property type="project" value="TreeGrafter"/>
</dbReference>
<proteinExistence type="predicted"/>
<feature type="compositionally biased region" description="Basic and acidic residues" evidence="2">
    <location>
        <begin position="184"/>
        <end position="193"/>
    </location>
</feature>
<evidence type="ECO:0000256" key="2">
    <source>
        <dbReference type="SAM" id="MobiDB-lite"/>
    </source>
</evidence>
<dbReference type="OrthoDB" id="6427809at2759"/>
<dbReference type="InterPro" id="IPR011989">
    <property type="entry name" value="ARM-like"/>
</dbReference>
<dbReference type="InterPro" id="IPR016024">
    <property type="entry name" value="ARM-type_fold"/>
</dbReference>
<dbReference type="PANTHER" id="PTHR45857">
    <property type="entry name" value="FORMIN-LIKE PROTEIN"/>
    <property type="match status" value="1"/>
</dbReference>
<dbReference type="Proteomes" id="UP000292052">
    <property type="component" value="Unassembled WGS sequence"/>
</dbReference>
<keyword evidence="1" id="KW-0175">Coiled coil</keyword>
<feature type="compositionally biased region" description="Basic and acidic residues" evidence="2">
    <location>
        <begin position="203"/>
        <end position="212"/>
    </location>
</feature>
<dbReference type="GO" id="GO:0008360">
    <property type="term" value="P:regulation of cell shape"/>
    <property type="evidence" value="ECO:0007669"/>
    <property type="project" value="TreeGrafter"/>
</dbReference>
<sequence>MSNVTKSRILALQLLTKACQPSNNGHCAVSEALSTLRLRFGEPVRFRFLIGMLMSAGGQGDLLVAGMKFLNTFLDTSGTMQKRLYIQAELEQAGFDVATVKKNISINSSSTEQIFEELDHWEKKHMDVETLIIRLESAERESETLRDKVVLLERRVQILLEEKGILISLEQCLKERCSELQEEVHSLKSEKSQKNSSCGSSKKKAESPHEDEGISSSERSLTPDEGIQRESSVYELYSVQSEVMKKPSPKIDEEDEETTIDEVIEELRNIINDAETEAYRNEEKKQEFERKKTEEAQIASKIQMRVAIDNYTLNNELEIVPSNLHPPPPRRTRSLVHLFIPAEDYDYGNKELFFENETAFTSEEGSDSLLSTSKYQLPRVDKESKMKSSNSRTSIKRSESFRHLAKSNQNVVSKQNSFDGGYYSNGPVVVTHHTQEDCKKTKSKSLDRIDDGLDTMVDIVVTDQKIDKQTCKSRTKSDSENTLSRSVSNVFSYHKKLNCHSDEKMKMFLPTKRDHSDIPYYFPRIQEKKSNNFLIKRGHTNAGLYSGQITRENSNISVKNKEFVSGNNCRMIGKVTDLPSGLY</sequence>
<evidence type="ECO:0000313" key="5">
    <source>
        <dbReference type="Proteomes" id="UP000292052"/>
    </source>
</evidence>
<evidence type="ECO:0000256" key="1">
    <source>
        <dbReference type="SAM" id="Coils"/>
    </source>
</evidence>
<evidence type="ECO:0000259" key="3">
    <source>
        <dbReference type="PROSITE" id="PS51232"/>
    </source>
</evidence>
<feature type="domain" description="GBD/FH3" evidence="3">
    <location>
        <begin position="1"/>
        <end position="205"/>
    </location>
</feature>
<protein>
    <submittedName>
        <fullName evidence="4">Drf FH3 and/or DUF724 domain containing protein</fullName>
    </submittedName>
</protein>
<comment type="caution">
    <text evidence="4">The sequence shown here is derived from an EMBL/GenBank/DDBJ whole genome shotgun (WGS) entry which is preliminary data.</text>
</comment>
<keyword evidence="5" id="KW-1185">Reference proteome</keyword>
<reference evidence="4 5" key="1">
    <citation type="submission" date="2017-03" db="EMBL/GenBank/DDBJ databases">
        <title>Genome of the blue death feigning beetle - Asbolus verrucosus.</title>
        <authorList>
            <person name="Rider S.D."/>
        </authorList>
    </citation>
    <scope>NUCLEOTIDE SEQUENCE [LARGE SCALE GENOMIC DNA]</scope>
    <source>
        <strain evidence="4">Butters</strain>
        <tissue evidence="4">Head and leg muscle</tissue>
    </source>
</reference>